<dbReference type="Proteomes" id="UP000326877">
    <property type="component" value="Unassembled WGS sequence"/>
</dbReference>
<reference evidence="1" key="1">
    <citation type="submission" date="2019-04" db="EMBL/GenBank/DDBJ databases">
        <title>Friends and foes A comparative genomics studyof 23 Aspergillus species from section Flavi.</title>
        <authorList>
            <consortium name="DOE Joint Genome Institute"/>
            <person name="Kjaerbolling I."/>
            <person name="Vesth T."/>
            <person name="Frisvad J.C."/>
            <person name="Nybo J.L."/>
            <person name="Theobald S."/>
            <person name="Kildgaard S."/>
            <person name="Isbrandt T."/>
            <person name="Kuo A."/>
            <person name="Sato A."/>
            <person name="Lyhne E.K."/>
            <person name="Kogle M.E."/>
            <person name="Wiebenga A."/>
            <person name="Kun R.S."/>
            <person name="Lubbers R.J."/>
            <person name="Makela M.R."/>
            <person name="Barry K."/>
            <person name="Chovatia M."/>
            <person name="Clum A."/>
            <person name="Daum C."/>
            <person name="Haridas S."/>
            <person name="He G."/>
            <person name="LaButti K."/>
            <person name="Lipzen A."/>
            <person name="Mondo S."/>
            <person name="Riley R."/>
            <person name="Salamov A."/>
            <person name="Simmons B.A."/>
            <person name="Magnuson J.K."/>
            <person name="Henrissat B."/>
            <person name="Mortensen U.H."/>
            <person name="Larsen T.O."/>
            <person name="Devries R.P."/>
            <person name="Grigoriev I.V."/>
            <person name="Machida M."/>
            <person name="Baker S.E."/>
            <person name="Andersen M.R."/>
        </authorList>
    </citation>
    <scope>NUCLEOTIDE SEQUENCE [LARGE SCALE GENOMIC DNA]</scope>
    <source>
        <strain evidence="1">IBT 14317</strain>
    </source>
</reference>
<organism evidence="1">
    <name type="scientific">Petromyces alliaceus</name>
    <name type="common">Aspergillus alliaceus</name>
    <dbReference type="NCBI Taxonomy" id="209559"/>
    <lineage>
        <taxon>Eukaryota</taxon>
        <taxon>Fungi</taxon>
        <taxon>Dikarya</taxon>
        <taxon>Ascomycota</taxon>
        <taxon>Pezizomycotina</taxon>
        <taxon>Eurotiomycetes</taxon>
        <taxon>Eurotiomycetidae</taxon>
        <taxon>Eurotiales</taxon>
        <taxon>Aspergillaceae</taxon>
        <taxon>Aspergillus</taxon>
        <taxon>Aspergillus subgen. Circumdati</taxon>
    </lineage>
</organism>
<name>A0A5N7CKQ3_PETAA</name>
<accession>A0A5N7CKQ3</accession>
<dbReference type="EMBL" id="ML735221">
    <property type="protein sequence ID" value="KAE8394810.1"/>
    <property type="molecule type" value="Genomic_DNA"/>
</dbReference>
<sequence>MLSIVRIREVADSQMLAWGASLVTINDTTLVALRHWGWNVTQHLLTIARGVVK</sequence>
<evidence type="ECO:0000313" key="1">
    <source>
        <dbReference type="EMBL" id="KAE8394810.1"/>
    </source>
</evidence>
<proteinExistence type="predicted"/>
<dbReference type="AlphaFoldDB" id="A0A5N7CKQ3"/>
<protein>
    <submittedName>
        <fullName evidence="1">Uncharacterized protein</fullName>
    </submittedName>
</protein>
<gene>
    <name evidence="1" type="ORF">BDV23DRAFT_146431</name>
</gene>